<sequence length="171" mass="19934">MAYRVQNHSLDIMVPGSQENSGDALLIDIDSNATPTCTYVPKQLSREELTKLLPEKWITNYEQIHQAPVQTTTTPDFVRHQDGQVEVRFARQDRREIFSTISMIQPAEEPHFLFDVCDCQECLDEAYELEYKEDLIYTTTKTSKVLEQFTNTFTQSNDQPFEWSSVRMTIR</sequence>
<accession>A0A251T098</accession>
<dbReference type="InterPro" id="IPR053098">
    <property type="entry name" value="Petuviruses_polyprotein"/>
</dbReference>
<dbReference type="EMBL" id="MNCJ02000327">
    <property type="protein sequence ID" value="KAF5776829.1"/>
    <property type="molecule type" value="Genomic_DNA"/>
</dbReference>
<dbReference type="EMBL" id="CM007901">
    <property type="protein sequence ID" value="OTG04253.1"/>
    <property type="molecule type" value="Genomic_DNA"/>
</dbReference>
<organism evidence="2 3">
    <name type="scientific">Helianthus annuus</name>
    <name type="common">Common sunflower</name>
    <dbReference type="NCBI Taxonomy" id="4232"/>
    <lineage>
        <taxon>Eukaryota</taxon>
        <taxon>Viridiplantae</taxon>
        <taxon>Streptophyta</taxon>
        <taxon>Embryophyta</taxon>
        <taxon>Tracheophyta</taxon>
        <taxon>Spermatophyta</taxon>
        <taxon>Magnoliopsida</taxon>
        <taxon>eudicotyledons</taxon>
        <taxon>Gunneridae</taxon>
        <taxon>Pentapetalae</taxon>
        <taxon>asterids</taxon>
        <taxon>campanulids</taxon>
        <taxon>Asterales</taxon>
        <taxon>Asteraceae</taxon>
        <taxon>Asteroideae</taxon>
        <taxon>Heliantheae alliance</taxon>
        <taxon>Heliantheae</taxon>
        <taxon>Helianthus</taxon>
    </lineage>
</organism>
<evidence type="ECO:0000313" key="1">
    <source>
        <dbReference type="EMBL" id="KAF5776829.1"/>
    </source>
</evidence>
<dbReference type="PANTHER" id="PTHR48435:SF1">
    <property type="entry name" value="POLYPROTEIN"/>
    <property type="match status" value="1"/>
</dbReference>
<reference evidence="2" key="2">
    <citation type="submission" date="2017-02" db="EMBL/GenBank/DDBJ databases">
        <title>Sunflower complete genome.</title>
        <authorList>
            <person name="Langlade N."/>
            <person name="Munos S."/>
        </authorList>
    </citation>
    <scope>NUCLEOTIDE SEQUENCE [LARGE SCALE GENOMIC DNA]</scope>
    <source>
        <tissue evidence="2">Leaves</tissue>
    </source>
</reference>
<dbReference type="Gramene" id="mRNA:HanXRQr2_Chr12g0528581">
    <property type="protein sequence ID" value="CDS:HanXRQr2_Chr12g0528581.1"/>
    <property type="gene ID" value="HanXRQr2_Chr12g0528581"/>
</dbReference>
<dbReference type="InParanoid" id="A0A251T098"/>
<name>A0A251T098_HELAN</name>
<reference evidence="1" key="3">
    <citation type="submission" date="2020-06" db="EMBL/GenBank/DDBJ databases">
        <title>Helianthus annuus Genome sequencing and assembly Release 2.</title>
        <authorList>
            <person name="Gouzy J."/>
            <person name="Langlade N."/>
            <person name="Munos S."/>
        </authorList>
    </citation>
    <scope>NUCLEOTIDE SEQUENCE</scope>
    <source>
        <tissue evidence="1">Leaves</tissue>
    </source>
</reference>
<gene>
    <name evidence="2" type="ORF">HannXRQ_Chr12g0360221</name>
    <name evidence="1" type="ORF">HanXRQr2_Chr12g0528581</name>
</gene>
<dbReference type="OMA" id="YVPRHIS"/>
<evidence type="ECO:0000313" key="3">
    <source>
        <dbReference type="Proteomes" id="UP000215914"/>
    </source>
</evidence>
<proteinExistence type="predicted"/>
<dbReference type="PANTHER" id="PTHR48435">
    <property type="entry name" value="POLYPROTEIN"/>
    <property type="match status" value="1"/>
</dbReference>
<keyword evidence="3" id="KW-1185">Reference proteome</keyword>
<dbReference type="AlphaFoldDB" id="A0A251T098"/>
<evidence type="ECO:0000313" key="2">
    <source>
        <dbReference type="EMBL" id="OTG04253.1"/>
    </source>
</evidence>
<protein>
    <submittedName>
        <fullName evidence="2">Uncharacterized protein</fullName>
    </submittedName>
</protein>
<reference evidence="1 3" key="1">
    <citation type="journal article" date="2017" name="Nature">
        <title>The sunflower genome provides insights into oil metabolism, flowering and Asterid evolution.</title>
        <authorList>
            <person name="Badouin H."/>
            <person name="Gouzy J."/>
            <person name="Grassa C.J."/>
            <person name="Murat F."/>
            <person name="Staton S.E."/>
            <person name="Cottret L."/>
            <person name="Lelandais-Briere C."/>
            <person name="Owens G.L."/>
            <person name="Carrere S."/>
            <person name="Mayjonade B."/>
            <person name="Legrand L."/>
            <person name="Gill N."/>
            <person name="Kane N.C."/>
            <person name="Bowers J.E."/>
            <person name="Hubner S."/>
            <person name="Bellec A."/>
            <person name="Berard A."/>
            <person name="Berges H."/>
            <person name="Blanchet N."/>
            <person name="Boniface M.C."/>
            <person name="Brunel D."/>
            <person name="Catrice O."/>
            <person name="Chaidir N."/>
            <person name="Claudel C."/>
            <person name="Donnadieu C."/>
            <person name="Faraut T."/>
            <person name="Fievet G."/>
            <person name="Helmstetter N."/>
            <person name="King M."/>
            <person name="Knapp S.J."/>
            <person name="Lai Z."/>
            <person name="Le Paslier M.C."/>
            <person name="Lippi Y."/>
            <person name="Lorenzon L."/>
            <person name="Mandel J.R."/>
            <person name="Marage G."/>
            <person name="Marchand G."/>
            <person name="Marquand E."/>
            <person name="Bret-Mestries E."/>
            <person name="Morien E."/>
            <person name="Nambeesan S."/>
            <person name="Nguyen T."/>
            <person name="Pegot-Espagnet P."/>
            <person name="Pouilly N."/>
            <person name="Raftis F."/>
            <person name="Sallet E."/>
            <person name="Schiex T."/>
            <person name="Thomas J."/>
            <person name="Vandecasteele C."/>
            <person name="Vares D."/>
            <person name="Vear F."/>
            <person name="Vautrin S."/>
            <person name="Crespi M."/>
            <person name="Mangin B."/>
            <person name="Burke J.M."/>
            <person name="Salse J."/>
            <person name="Munos S."/>
            <person name="Vincourt P."/>
            <person name="Rieseberg L.H."/>
            <person name="Langlade N.B."/>
        </authorList>
    </citation>
    <scope>NUCLEOTIDE SEQUENCE [LARGE SCALE GENOMIC DNA]</scope>
    <source>
        <strain evidence="3">cv. SF193</strain>
        <tissue evidence="1">Leaves</tissue>
    </source>
</reference>
<dbReference type="Proteomes" id="UP000215914">
    <property type="component" value="Chromosome 12"/>
</dbReference>